<dbReference type="EMBL" id="CAICTM010001430">
    <property type="protein sequence ID" value="CAB9523568.1"/>
    <property type="molecule type" value="Genomic_DNA"/>
</dbReference>
<keyword evidence="1" id="KW-0472">Membrane</keyword>
<keyword evidence="3" id="KW-1185">Reference proteome</keyword>
<organism evidence="2 3">
    <name type="scientific">Seminavis robusta</name>
    <dbReference type="NCBI Taxonomy" id="568900"/>
    <lineage>
        <taxon>Eukaryota</taxon>
        <taxon>Sar</taxon>
        <taxon>Stramenopiles</taxon>
        <taxon>Ochrophyta</taxon>
        <taxon>Bacillariophyta</taxon>
        <taxon>Bacillariophyceae</taxon>
        <taxon>Bacillariophycidae</taxon>
        <taxon>Naviculales</taxon>
        <taxon>Naviculaceae</taxon>
        <taxon>Seminavis</taxon>
    </lineage>
</organism>
<name>A0A9N8HQE0_9STRA</name>
<keyword evidence="1" id="KW-0812">Transmembrane</keyword>
<proteinExistence type="predicted"/>
<comment type="caution">
    <text evidence="2">The sequence shown here is derived from an EMBL/GenBank/DDBJ whole genome shotgun (WGS) entry which is preliminary data.</text>
</comment>
<keyword evidence="1" id="KW-1133">Transmembrane helix</keyword>
<gene>
    <name evidence="2" type="ORF">SEMRO_1432_G272140.1</name>
</gene>
<evidence type="ECO:0000256" key="1">
    <source>
        <dbReference type="SAM" id="Phobius"/>
    </source>
</evidence>
<sequence>MQQIVQYTVLALIVLGLCLLVVLSPMMFAKKTDTTYLQGSYHGTGTGRDDHHNSPSEHTRPMCQDSTFFRAEFDGEKRSCAWVSHKPIERCNVFGTDNHGNEVPAKEACFEACDTGNCRRRK</sequence>
<dbReference type="Proteomes" id="UP001153069">
    <property type="component" value="Unassembled WGS sequence"/>
</dbReference>
<dbReference type="AlphaFoldDB" id="A0A9N8HQE0"/>
<feature type="transmembrane region" description="Helical" evidence="1">
    <location>
        <begin position="7"/>
        <end position="28"/>
    </location>
</feature>
<evidence type="ECO:0000313" key="3">
    <source>
        <dbReference type="Proteomes" id="UP001153069"/>
    </source>
</evidence>
<reference evidence="2" key="1">
    <citation type="submission" date="2020-06" db="EMBL/GenBank/DDBJ databases">
        <authorList>
            <consortium name="Plant Systems Biology data submission"/>
        </authorList>
    </citation>
    <scope>NUCLEOTIDE SEQUENCE</scope>
    <source>
        <strain evidence="2">D6</strain>
    </source>
</reference>
<accession>A0A9N8HQE0</accession>
<protein>
    <submittedName>
        <fullName evidence="2">Uncharacterized protein</fullName>
    </submittedName>
</protein>
<evidence type="ECO:0000313" key="2">
    <source>
        <dbReference type="EMBL" id="CAB9523568.1"/>
    </source>
</evidence>